<evidence type="ECO:0000313" key="1">
    <source>
        <dbReference type="EMBL" id="QSG05157.1"/>
    </source>
</evidence>
<evidence type="ECO:0000313" key="2">
    <source>
        <dbReference type="Proteomes" id="UP000663525"/>
    </source>
</evidence>
<sequence length="52" mass="5876">MPSQRSGGSDLKERLQRVIEQAHATIDDPQGAYYIPLDEDSGYQVQISKVER</sequence>
<gene>
    <name evidence="1" type="ORF">HSR121_0803</name>
</gene>
<reference evidence="1" key="1">
    <citation type="submission" date="2020-11" db="EMBL/GenBank/DDBJ databases">
        <title>Carbohydrate-dependent, anaerobic sulfur respiration: A novel catabolism in halophilic archaea.</title>
        <authorList>
            <person name="Sorokin D.Y."/>
            <person name="Messina E."/>
            <person name="Smedile F."/>
            <person name="La Cono V."/>
            <person name="Hallsworth J.E."/>
            <person name="Yakimov M.M."/>
        </authorList>
    </citation>
    <scope>NUCLEOTIDE SEQUENCE</scope>
    <source>
        <strain evidence="1">HSR12-1</strain>
    </source>
</reference>
<dbReference type="Proteomes" id="UP000663525">
    <property type="component" value="Chromosome"/>
</dbReference>
<dbReference type="EMBL" id="CP064787">
    <property type="protein sequence ID" value="QSG05157.1"/>
    <property type="molecule type" value="Genomic_DNA"/>
</dbReference>
<dbReference type="AlphaFoldDB" id="A0A897MXI7"/>
<proteinExistence type="predicted"/>
<name>A0A897MXI7_9EURY</name>
<protein>
    <submittedName>
        <fullName evidence="1">Uncharacterized protein</fullName>
    </submittedName>
</protein>
<accession>A0A897MXI7</accession>
<organism evidence="1 2">
    <name type="scientific">Halapricum desulfuricans</name>
    <dbReference type="NCBI Taxonomy" id="2841257"/>
    <lineage>
        <taxon>Archaea</taxon>
        <taxon>Methanobacteriati</taxon>
        <taxon>Methanobacteriota</taxon>
        <taxon>Stenosarchaea group</taxon>
        <taxon>Halobacteria</taxon>
        <taxon>Halobacteriales</taxon>
        <taxon>Haloarculaceae</taxon>
        <taxon>Halapricum</taxon>
    </lineage>
</organism>